<dbReference type="AlphaFoldDB" id="A0A0V1ECI0"/>
<dbReference type="Proteomes" id="UP000054805">
    <property type="component" value="Unassembled WGS sequence"/>
</dbReference>
<keyword evidence="5" id="KW-1185">Reference proteome</keyword>
<dbReference type="EMBL" id="JYDV01000019">
    <property type="protein sequence ID" value="KRZ41677.1"/>
    <property type="molecule type" value="Genomic_DNA"/>
</dbReference>
<evidence type="ECO:0000313" key="5">
    <source>
        <dbReference type="Proteomes" id="UP000054805"/>
    </source>
</evidence>
<gene>
    <name evidence="1" type="ORF">T4A_6737</name>
    <name evidence="2" type="ORF">T4B_13238</name>
    <name evidence="3" type="ORF">T4C_1662</name>
</gene>
<reference evidence="4 5" key="1">
    <citation type="submission" date="2015-01" db="EMBL/GenBank/DDBJ databases">
        <title>Evolution of Trichinella species and genotypes.</title>
        <authorList>
            <person name="Korhonen P.K."/>
            <person name="Edoardo P."/>
            <person name="Giuseppe L.R."/>
            <person name="Gasser R.B."/>
        </authorList>
    </citation>
    <scope>NUCLEOTIDE SEQUENCE [LARGE SCALE GENOMIC DNA]</scope>
    <source>
        <strain evidence="1">ISS13</strain>
        <strain evidence="3">ISS176</strain>
        <strain evidence="2">ISS588</strain>
    </source>
</reference>
<accession>A0A0V1ECI0</accession>
<dbReference type="EMBL" id="JYDS01000304">
    <property type="protein sequence ID" value="KRZ16069.1"/>
    <property type="molecule type" value="Genomic_DNA"/>
</dbReference>
<comment type="caution">
    <text evidence="1">The sequence shown here is derived from an EMBL/GenBank/DDBJ whole genome shotgun (WGS) entry which is preliminary data.</text>
</comment>
<sequence>MDASLNFATSRIKTIIQNATKMKSKTLNFSTTKVTRSRTPLNLKVLQLEEVGWTDGFENDEAATSDVKAAQEFPEQDVQRNYSSLTAKVLAMMTSNVLIINQRSLIQRVFISKNCDNRIPQQQYYQD</sequence>
<dbReference type="EMBL" id="JYDR01000056">
    <property type="protein sequence ID" value="KRY71541.1"/>
    <property type="molecule type" value="Genomic_DNA"/>
</dbReference>
<dbReference type="Proteomes" id="UP000054632">
    <property type="component" value="Unassembled WGS sequence"/>
</dbReference>
<name>A0A0V1ECI0_TRIPS</name>
<evidence type="ECO:0000313" key="4">
    <source>
        <dbReference type="Proteomes" id="UP000054632"/>
    </source>
</evidence>
<evidence type="ECO:0000313" key="2">
    <source>
        <dbReference type="EMBL" id="KRZ16069.1"/>
    </source>
</evidence>
<organism evidence="1 4">
    <name type="scientific">Trichinella pseudospiralis</name>
    <name type="common">Parasitic roundworm</name>
    <dbReference type="NCBI Taxonomy" id="6337"/>
    <lineage>
        <taxon>Eukaryota</taxon>
        <taxon>Metazoa</taxon>
        <taxon>Ecdysozoa</taxon>
        <taxon>Nematoda</taxon>
        <taxon>Enoplea</taxon>
        <taxon>Dorylaimia</taxon>
        <taxon>Trichinellida</taxon>
        <taxon>Trichinellidae</taxon>
        <taxon>Trichinella</taxon>
    </lineage>
</organism>
<protein>
    <submittedName>
        <fullName evidence="1">Uncharacterized protein</fullName>
    </submittedName>
</protein>
<evidence type="ECO:0000313" key="3">
    <source>
        <dbReference type="EMBL" id="KRZ41677.1"/>
    </source>
</evidence>
<evidence type="ECO:0000313" key="1">
    <source>
        <dbReference type="EMBL" id="KRY71541.1"/>
    </source>
</evidence>
<proteinExistence type="predicted"/>
<dbReference type="Proteomes" id="UP000054826">
    <property type="component" value="Unassembled WGS sequence"/>
</dbReference>